<dbReference type="EMBL" id="VYYT01000236">
    <property type="protein sequence ID" value="KAK2753984.1"/>
    <property type="molecule type" value="Genomic_DNA"/>
</dbReference>
<dbReference type="Proteomes" id="UP001281614">
    <property type="component" value="Unassembled WGS sequence"/>
</dbReference>
<keyword evidence="2" id="KW-1185">Reference proteome</keyword>
<evidence type="ECO:0000313" key="2">
    <source>
        <dbReference type="Proteomes" id="UP001281614"/>
    </source>
</evidence>
<name>A0AAD9YC76_COLKA</name>
<dbReference type="AlphaFoldDB" id="A0AAD9YC76"/>
<evidence type="ECO:0000313" key="1">
    <source>
        <dbReference type="EMBL" id="KAK2753984.1"/>
    </source>
</evidence>
<organism evidence="1 2">
    <name type="scientific">Colletotrichum kahawae</name>
    <name type="common">Coffee berry disease fungus</name>
    <dbReference type="NCBI Taxonomy" id="34407"/>
    <lineage>
        <taxon>Eukaryota</taxon>
        <taxon>Fungi</taxon>
        <taxon>Dikarya</taxon>
        <taxon>Ascomycota</taxon>
        <taxon>Pezizomycotina</taxon>
        <taxon>Sordariomycetes</taxon>
        <taxon>Hypocreomycetidae</taxon>
        <taxon>Glomerellales</taxon>
        <taxon>Glomerellaceae</taxon>
        <taxon>Colletotrichum</taxon>
        <taxon>Colletotrichum gloeosporioides species complex</taxon>
    </lineage>
</organism>
<protein>
    <submittedName>
        <fullName evidence="1">Uncharacterized protein</fullName>
    </submittedName>
</protein>
<sequence length="174" mass="19420">MANLVPTYIPTPNWDIPADSDLVVLGRLMKDPKDPESKIPGSSDTPIPPPKIYEGSKLDWATTLEQLRSNSIGLWAKCLQFIGGGLSVRQLKASVENHRFDVLQTSYSRPDNDYYAQVLSDPGVQAYLEVHRWRKPVYMITGIKNARVATVMTQSSTERGIEMELKADATSIQN</sequence>
<accession>A0AAD9YC76</accession>
<reference evidence="1" key="1">
    <citation type="submission" date="2023-02" db="EMBL/GenBank/DDBJ databases">
        <title>Colletotrichum kahawae CIFC_Que2 genome sequencing and assembly.</title>
        <authorList>
            <person name="Baroncelli R."/>
        </authorList>
    </citation>
    <scope>NUCLEOTIDE SEQUENCE</scope>
    <source>
        <strain evidence="1">CIFC_Que2</strain>
    </source>
</reference>
<proteinExistence type="predicted"/>
<comment type="caution">
    <text evidence="1">The sequence shown here is derived from an EMBL/GenBank/DDBJ whole genome shotgun (WGS) entry which is preliminary data.</text>
</comment>
<gene>
    <name evidence="1" type="ORF">CKAH01_17523</name>
</gene>